<dbReference type="GO" id="GO:0008658">
    <property type="term" value="F:penicillin binding"/>
    <property type="evidence" value="ECO:0007669"/>
    <property type="project" value="InterPro"/>
</dbReference>
<dbReference type="InterPro" id="IPR012338">
    <property type="entry name" value="Beta-lactam/transpept-like"/>
</dbReference>
<dbReference type="InterPro" id="IPR017790">
    <property type="entry name" value="Penicillin-binding_protein_2"/>
</dbReference>
<dbReference type="PANTHER" id="PTHR30627">
    <property type="entry name" value="PEPTIDOGLYCAN D,D-TRANSPEPTIDASE"/>
    <property type="match status" value="1"/>
</dbReference>
<dbReference type="PANTHER" id="PTHR30627:SF2">
    <property type="entry name" value="PEPTIDOGLYCAN D,D-TRANSPEPTIDASE MRDA"/>
    <property type="match status" value="1"/>
</dbReference>
<feature type="region of interest" description="Disordered" evidence="14">
    <location>
        <begin position="651"/>
        <end position="703"/>
    </location>
</feature>
<evidence type="ECO:0000259" key="17">
    <source>
        <dbReference type="Pfam" id="PF03717"/>
    </source>
</evidence>
<keyword evidence="6" id="KW-0645">Protease</keyword>
<dbReference type="NCBIfam" id="TIGR03423">
    <property type="entry name" value="pbp2_mrdA"/>
    <property type="match status" value="1"/>
</dbReference>
<dbReference type="InterPro" id="IPR001460">
    <property type="entry name" value="PCN-bd_Tpept"/>
</dbReference>
<feature type="compositionally biased region" description="Polar residues" evidence="14">
    <location>
        <begin position="655"/>
        <end position="669"/>
    </location>
</feature>
<keyword evidence="7 15" id="KW-0812">Transmembrane</keyword>
<name>A0AAU7DP07_9BACT</name>
<gene>
    <name evidence="18" type="primary">mrdA</name>
    <name evidence="18" type="ORF">P8935_06750</name>
</gene>
<dbReference type="Pfam" id="PF03717">
    <property type="entry name" value="PBP_dimer"/>
    <property type="match status" value="1"/>
</dbReference>
<dbReference type="EC" id="3.4.16.4" evidence="18"/>
<keyword evidence="10" id="KW-0573">Peptidoglycan synthesis</keyword>
<dbReference type="GO" id="GO:0006508">
    <property type="term" value="P:proteolysis"/>
    <property type="evidence" value="ECO:0007669"/>
    <property type="project" value="UniProtKB-KW"/>
</dbReference>
<dbReference type="GO" id="GO:0071555">
    <property type="term" value="P:cell wall organization"/>
    <property type="evidence" value="ECO:0007669"/>
    <property type="project" value="UniProtKB-KW"/>
</dbReference>
<protein>
    <submittedName>
        <fullName evidence="18">Penicillin-binding protein 2</fullName>
        <ecNumber evidence="18">3.4.16.4</ecNumber>
    </submittedName>
</protein>
<dbReference type="GO" id="GO:0071972">
    <property type="term" value="F:peptidoglycan L,D-transpeptidase activity"/>
    <property type="evidence" value="ECO:0007669"/>
    <property type="project" value="TreeGrafter"/>
</dbReference>
<sequence>MAFDKFTRGEKVPTLKLAVVQYAVLGVMLALAAGLWRLQILGAQNFKMLAEQNRIRKVPILAPRGKLFDRENRLVVDNYPSVSCFLVREQNRNVDADLPLIARGLHLDLDQLRTLLHRYRTSPGYQPIPIKADVTADEQAFIEAHRNELPELETIEGERRLYPRDGFAAHLIGYVGEVSEEDLNQTRYAAYEPGDVVGKAGVEEMYDQLLRGQDGSRDVIVDSHGREVGYLGTQHAIPGQDLKLTIDNDLQKAAELAMGDRTGGIVAMDPRNGDILAMVSRPSFDPNAFAVKIDRAEWNKLITDPDHPLMNKAIQAQLAPGSTFKILMSVAGLQENIAQNLKVNCAGGWGPYGFFHHCDEKHGAVDIHNAIPYSCDTYYYQLGDRLGIDRITKYATEFGYGQKTGIDLPGEQAGLMPGTHWLMKNYHRKWYPDETLDVSIGQGAVEATPMQLARIIGGIASGGHLVRPHVVAPDQLPADFHKDLIDNLPGSGEVNIPIDPENWLTITDGMAQVTQPGAFHTAGGEHLEGIDFGGKTGTAQVMSHEALDKTAKGRNTNPNVWFVGVTPTRNPELVVAVLWQNGNKSWFAARIGARVVSAYVEKQRRLANNLQPQKTAPRPVEVSAVWTTPNTTAEGKGEATAKLHAGKFVVGPNGALQQTPQNVQTQSAKKQAPKIGAPVQAGPESAKLASPALPGKSTQVKAQ</sequence>
<evidence type="ECO:0000256" key="10">
    <source>
        <dbReference type="ARBA" id="ARBA00022984"/>
    </source>
</evidence>
<keyword evidence="4" id="KW-0997">Cell inner membrane</keyword>
<accession>A0AAU7DP07</accession>
<evidence type="ECO:0000256" key="12">
    <source>
        <dbReference type="ARBA" id="ARBA00023136"/>
    </source>
</evidence>
<feature type="domain" description="Penicillin-binding protein dimerisation" evidence="17">
    <location>
        <begin position="60"/>
        <end position="228"/>
    </location>
</feature>
<evidence type="ECO:0000256" key="8">
    <source>
        <dbReference type="ARBA" id="ARBA00022801"/>
    </source>
</evidence>
<feature type="domain" description="Penicillin-binding protein transpeptidase" evidence="16">
    <location>
        <begin position="263"/>
        <end position="583"/>
    </location>
</feature>
<evidence type="ECO:0000256" key="14">
    <source>
        <dbReference type="SAM" id="MobiDB-lite"/>
    </source>
</evidence>
<evidence type="ECO:0000259" key="16">
    <source>
        <dbReference type="Pfam" id="PF00905"/>
    </source>
</evidence>
<dbReference type="Pfam" id="PF00905">
    <property type="entry name" value="Transpeptidase"/>
    <property type="match status" value="1"/>
</dbReference>
<evidence type="ECO:0000256" key="3">
    <source>
        <dbReference type="ARBA" id="ARBA00022475"/>
    </source>
</evidence>
<dbReference type="Gene3D" id="3.90.1310.10">
    <property type="entry name" value="Penicillin-binding protein 2a (Domain 2)"/>
    <property type="match status" value="1"/>
</dbReference>
<dbReference type="Gene3D" id="3.30.1390.30">
    <property type="entry name" value="Penicillin-binding protein 2a, domain 3"/>
    <property type="match status" value="1"/>
</dbReference>
<dbReference type="InterPro" id="IPR050515">
    <property type="entry name" value="Beta-lactam/transpept"/>
</dbReference>
<organism evidence="18">
    <name type="scientific">Telmatobacter sp. DSM 110680</name>
    <dbReference type="NCBI Taxonomy" id="3036704"/>
    <lineage>
        <taxon>Bacteria</taxon>
        <taxon>Pseudomonadati</taxon>
        <taxon>Acidobacteriota</taxon>
        <taxon>Terriglobia</taxon>
        <taxon>Terriglobales</taxon>
        <taxon>Acidobacteriaceae</taxon>
        <taxon>Telmatobacter</taxon>
    </lineage>
</organism>
<evidence type="ECO:0000256" key="7">
    <source>
        <dbReference type="ARBA" id="ARBA00022692"/>
    </source>
</evidence>
<evidence type="ECO:0000256" key="4">
    <source>
        <dbReference type="ARBA" id="ARBA00022519"/>
    </source>
</evidence>
<evidence type="ECO:0000313" key="18">
    <source>
        <dbReference type="EMBL" id="XBH19008.1"/>
    </source>
</evidence>
<evidence type="ECO:0000256" key="13">
    <source>
        <dbReference type="ARBA" id="ARBA00023316"/>
    </source>
</evidence>
<dbReference type="GO" id="GO:0009002">
    <property type="term" value="F:serine-type D-Ala-D-Ala carboxypeptidase activity"/>
    <property type="evidence" value="ECO:0007669"/>
    <property type="project" value="UniProtKB-EC"/>
</dbReference>
<dbReference type="GO" id="GO:0005886">
    <property type="term" value="C:plasma membrane"/>
    <property type="evidence" value="ECO:0007669"/>
    <property type="project" value="UniProtKB-SubCell"/>
</dbReference>
<dbReference type="AlphaFoldDB" id="A0AAU7DP07"/>
<evidence type="ECO:0000256" key="15">
    <source>
        <dbReference type="SAM" id="Phobius"/>
    </source>
</evidence>
<keyword evidence="13" id="KW-0961">Cell wall biogenesis/degradation</keyword>
<dbReference type="Gene3D" id="3.40.710.10">
    <property type="entry name" value="DD-peptidase/beta-lactamase superfamily"/>
    <property type="match status" value="1"/>
</dbReference>
<feature type="transmembrane region" description="Helical" evidence="15">
    <location>
        <begin position="20"/>
        <end position="38"/>
    </location>
</feature>
<evidence type="ECO:0000256" key="6">
    <source>
        <dbReference type="ARBA" id="ARBA00022670"/>
    </source>
</evidence>
<dbReference type="RefSeq" id="WP_348264224.1">
    <property type="nucleotide sequence ID" value="NZ_CP121196.1"/>
</dbReference>
<keyword evidence="8 18" id="KW-0378">Hydrolase</keyword>
<comment type="subcellular location">
    <subcellularLocation>
        <location evidence="2">Cell membrane</location>
    </subcellularLocation>
    <subcellularLocation>
        <location evidence="1">Membrane</location>
        <topology evidence="1">Single-pass membrane protein</topology>
    </subcellularLocation>
</comment>
<reference evidence="18" key="1">
    <citation type="submission" date="2023-03" db="EMBL/GenBank/DDBJ databases">
        <title>Edaphobacter sp.</title>
        <authorList>
            <person name="Huber K.J."/>
            <person name="Papendorf J."/>
            <person name="Pilke C."/>
            <person name="Bunk B."/>
            <person name="Sproeer C."/>
            <person name="Pester M."/>
        </authorList>
    </citation>
    <scope>NUCLEOTIDE SEQUENCE</scope>
    <source>
        <strain evidence="18">DSM 110680</strain>
    </source>
</reference>
<keyword evidence="3" id="KW-1003">Cell membrane</keyword>
<dbReference type="InterPro" id="IPR036138">
    <property type="entry name" value="PBP_dimer_sf"/>
</dbReference>
<evidence type="ECO:0000256" key="11">
    <source>
        <dbReference type="ARBA" id="ARBA00022989"/>
    </source>
</evidence>
<dbReference type="GO" id="GO:0009252">
    <property type="term" value="P:peptidoglycan biosynthetic process"/>
    <property type="evidence" value="ECO:0007669"/>
    <property type="project" value="UniProtKB-KW"/>
</dbReference>
<keyword evidence="5 18" id="KW-0121">Carboxypeptidase</keyword>
<keyword evidence="11 15" id="KW-1133">Transmembrane helix</keyword>
<evidence type="ECO:0000256" key="5">
    <source>
        <dbReference type="ARBA" id="ARBA00022645"/>
    </source>
</evidence>
<evidence type="ECO:0000256" key="1">
    <source>
        <dbReference type="ARBA" id="ARBA00004167"/>
    </source>
</evidence>
<evidence type="ECO:0000256" key="2">
    <source>
        <dbReference type="ARBA" id="ARBA00004236"/>
    </source>
</evidence>
<dbReference type="SUPFAM" id="SSF56519">
    <property type="entry name" value="Penicillin binding protein dimerisation domain"/>
    <property type="match status" value="1"/>
</dbReference>
<dbReference type="InterPro" id="IPR005311">
    <property type="entry name" value="PBP_dimer"/>
</dbReference>
<keyword evidence="12 15" id="KW-0472">Membrane</keyword>
<keyword evidence="9" id="KW-0133">Cell shape</keyword>
<evidence type="ECO:0000256" key="9">
    <source>
        <dbReference type="ARBA" id="ARBA00022960"/>
    </source>
</evidence>
<dbReference type="SUPFAM" id="SSF56601">
    <property type="entry name" value="beta-lactamase/transpeptidase-like"/>
    <property type="match status" value="1"/>
</dbReference>
<dbReference type="EMBL" id="CP121196">
    <property type="protein sequence ID" value="XBH19008.1"/>
    <property type="molecule type" value="Genomic_DNA"/>
</dbReference>
<dbReference type="GO" id="GO:0008360">
    <property type="term" value="P:regulation of cell shape"/>
    <property type="evidence" value="ECO:0007669"/>
    <property type="project" value="UniProtKB-KW"/>
</dbReference>
<proteinExistence type="predicted"/>